<dbReference type="RefSeq" id="WP_301197944.1">
    <property type="nucleotide sequence ID" value="NZ_JAPDPI010000004.1"/>
</dbReference>
<accession>A0AAE3MCV7</accession>
<feature type="domain" description="Phosphatidic acid phosphatase type 2/haloperoxidase" evidence="2">
    <location>
        <begin position="58"/>
        <end position="174"/>
    </location>
</feature>
<dbReference type="PANTHER" id="PTHR14969">
    <property type="entry name" value="SPHINGOSINE-1-PHOSPHATE PHOSPHOHYDROLASE"/>
    <property type="match status" value="1"/>
</dbReference>
<sequence length="231" mass="26333">MDKLIEFDSGLLQLLNYYHTDFWDNAFWMISSTLIWIPLYLMLIYGIIRSQKGQSWITILSVIALVVLCDQISTEVFKHGVQRFRPTHDPLLKDFVKIVNGYRGGKYGFVSSHATNTMGLAVFTSLLFRNKAYSFFIFTWALVIAYSRVYLGVHYPGDVLGGMLLGSILGYAVYKLYTIIIPRFVRLTYFNKKGLSRGIAEQFEKPLVLKIVFSGALSFVIILLAAKVMIP</sequence>
<name>A0AAE3MCV7_9BACT</name>
<keyword evidence="1" id="KW-0812">Transmembrane</keyword>
<proteinExistence type="predicted"/>
<feature type="transmembrane region" description="Helical" evidence="1">
    <location>
        <begin position="159"/>
        <end position="186"/>
    </location>
</feature>
<dbReference type="SUPFAM" id="SSF48317">
    <property type="entry name" value="Acid phosphatase/Vanadium-dependent haloperoxidase"/>
    <property type="match status" value="1"/>
</dbReference>
<comment type="caution">
    <text evidence="3">The sequence shown here is derived from an EMBL/GenBank/DDBJ whole genome shotgun (WGS) entry which is preliminary data.</text>
</comment>
<evidence type="ECO:0000313" key="3">
    <source>
        <dbReference type="EMBL" id="MCW3804722.1"/>
    </source>
</evidence>
<feature type="transmembrane region" description="Helical" evidence="1">
    <location>
        <begin position="207"/>
        <end position="230"/>
    </location>
</feature>
<dbReference type="CDD" id="cd03395">
    <property type="entry name" value="PAP2_like_4"/>
    <property type="match status" value="1"/>
</dbReference>
<dbReference type="EMBL" id="JAPDPI010000004">
    <property type="protein sequence ID" value="MCW3804722.1"/>
    <property type="molecule type" value="Genomic_DNA"/>
</dbReference>
<organism evidence="3 4">
    <name type="scientific">Plebeiibacterium marinum</name>
    <dbReference type="NCBI Taxonomy" id="2992111"/>
    <lineage>
        <taxon>Bacteria</taxon>
        <taxon>Pseudomonadati</taxon>
        <taxon>Bacteroidota</taxon>
        <taxon>Bacteroidia</taxon>
        <taxon>Marinilabiliales</taxon>
        <taxon>Marinilabiliaceae</taxon>
        <taxon>Plebeiibacterium</taxon>
    </lineage>
</organism>
<dbReference type="InterPro" id="IPR036938">
    <property type="entry name" value="PAP2/HPO_sf"/>
</dbReference>
<dbReference type="Pfam" id="PF01569">
    <property type="entry name" value="PAP2"/>
    <property type="match status" value="1"/>
</dbReference>
<dbReference type="AlphaFoldDB" id="A0AAE3MCV7"/>
<feature type="transmembrane region" description="Helical" evidence="1">
    <location>
        <begin position="135"/>
        <end position="153"/>
    </location>
</feature>
<gene>
    <name evidence="3" type="ORF">OM074_03730</name>
</gene>
<dbReference type="InterPro" id="IPR000326">
    <property type="entry name" value="PAP2/HPO"/>
</dbReference>
<keyword evidence="1" id="KW-1133">Transmembrane helix</keyword>
<keyword evidence="1" id="KW-0472">Membrane</keyword>
<dbReference type="Gene3D" id="1.20.144.10">
    <property type="entry name" value="Phosphatidic acid phosphatase type 2/haloperoxidase"/>
    <property type="match status" value="2"/>
</dbReference>
<evidence type="ECO:0000313" key="4">
    <source>
        <dbReference type="Proteomes" id="UP001207408"/>
    </source>
</evidence>
<feature type="transmembrane region" description="Helical" evidence="1">
    <location>
        <begin position="26"/>
        <end position="48"/>
    </location>
</feature>
<feature type="transmembrane region" description="Helical" evidence="1">
    <location>
        <begin position="107"/>
        <end position="128"/>
    </location>
</feature>
<reference evidence="3" key="1">
    <citation type="submission" date="2022-10" db="EMBL/GenBank/DDBJ databases">
        <authorList>
            <person name="Yu W.X."/>
        </authorList>
    </citation>
    <scope>NUCLEOTIDE SEQUENCE</scope>
    <source>
        <strain evidence="3">D04</strain>
    </source>
</reference>
<evidence type="ECO:0000259" key="2">
    <source>
        <dbReference type="SMART" id="SM00014"/>
    </source>
</evidence>
<keyword evidence="4" id="KW-1185">Reference proteome</keyword>
<dbReference type="PANTHER" id="PTHR14969:SF13">
    <property type="entry name" value="AT30094P"/>
    <property type="match status" value="1"/>
</dbReference>
<feature type="transmembrane region" description="Helical" evidence="1">
    <location>
        <begin position="55"/>
        <end position="73"/>
    </location>
</feature>
<dbReference type="Proteomes" id="UP001207408">
    <property type="component" value="Unassembled WGS sequence"/>
</dbReference>
<evidence type="ECO:0000256" key="1">
    <source>
        <dbReference type="SAM" id="Phobius"/>
    </source>
</evidence>
<dbReference type="SMART" id="SM00014">
    <property type="entry name" value="acidPPc"/>
    <property type="match status" value="1"/>
</dbReference>
<protein>
    <submittedName>
        <fullName evidence="3">Phosphatase PAP2 family protein</fullName>
    </submittedName>
</protein>